<organism evidence="2 3">
    <name type="scientific">Lysobacter arenosi</name>
    <dbReference type="NCBI Taxonomy" id="2795387"/>
    <lineage>
        <taxon>Bacteria</taxon>
        <taxon>Pseudomonadati</taxon>
        <taxon>Pseudomonadota</taxon>
        <taxon>Gammaproteobacteria</taxon>
        <taxon>Lysobacterales</taxon>
        <taxon>Lysobacteraceae</taxon>
        <taxon>Lysobacter</taxon>
    </lineage>
</organism>
<dbReference type="EMBL" id="CP071517">
    <property type="protein sequence ID" value="QSX73615.1"/>
    <property type="molecule type" value="Genomic_DNA"/>
</dbReference>
<feature type="region of interest" description="Disordered" evidence="1">
    <location>
        <begin position="55"/>
        <end position="77"/>
    </location>
</feature>
<name>A0ABX7R7A2_9GAMM</name>
<sequence length="131" mass="13715">MSALWSPQQHEWLQAMGHQVWALGGAQSVESGSQAVSNAQDAPADARREAAALLKGEGAVRARPAAPAPAPREPARADRLMLAVLRAAGRDSGDADVAVLVTDLASLRGNAAAKRALWPHLRALRRRSGSA</sequence>
<protein>
    <submittedName>
        <fullName evidence="2">Alanine acetyltransferase</fullName>
    </submittedName>
</protein>
<evidence type="ECO:0000256" key="1">
    <source>
        <dbReference type="SAM" id="MobiDB-lite"/>
    </source>
</evidence>
<accession>A0ABX7R7A2</accession>
<reference evidence="2 3" key="1">
    <citation type="submission" date="2021-02" db="EMBL/GenBank/DDBJ databases">
        <title>Lysobacter arenosi sp. nov., isolated from soil of gangwondo yeongwol, south Korea.</title>
        <authorList>
            <person name="Kim K.R."/>
            <person name="Kim K.H."/>
            <person name="Jeon C.O."/>
        </authorList>
    </citation>
    <scope>NUCLEOTIDE SEQUENCE [LARGE SCALE GENOMIC DNA]</scope>
    <source>
        <strain evidence="2 3">R7</strain>
    </source>
</reference>
<keyword evidence="3" id="KW-1185">Reference proteome</keyword>
<evidence type="ECO:0000313" key="3">
    <source>
        <dbReference type="Proteomes" id="UP000663400"/>
    </source>
</evidence>
<dbReference type="Proteomes" id="UP000663400">
    <property type="component" value="Chromosome"/>
</dbReference>
<evidence type="ECO:0000313" key="2">
    <source>
        <dbReference type="EMBL" id="QSX73615.1"/>
    </source>
</evidence>
<dbReference type="RefSeq" id="WP_200606856.1">
    <property type="nucleotide sequence ID" value="NZ_CP071517.1"/>
</dbReference>
<gene>
    <name evidence="2" type="ORF">HIV01_010205</name>
</gene>
<proteinExistence type="predicted"/>